<organism evidence="1 2">
    <name type="scientific">Corchorus olitorius</name>
    <dbReference type="NCBI Taxonomy" id="93759"/>
    <lineage>
        <taxon>Eukaryota</taxon>
        <taxon>Viridiplantae</taxon>
        <taxon>Streptophyta</taxon>
        <taxon>Embryophyta</taxon>
        <taxon>Tracheophyta</taxon>
        <taxon>Spermatophyta</taxon>
        <taxon>Magnoliopsida</taxon>
        <taxon>eudicotyledons</taxon>
        <taxon>Gunneridae</taxon>
        <taxon>Pentapetalae</taxon>
        <taxon>rosids</taxon>
        <taxon>malvids</taxon>
        <taxon>Malvales</taxon>
        <taxon>Malvaceae</taxon>
        <taxon>Grewioideae</taxon>
        <taxon>Apeibeae</taxon>
        <taxon>Corchorus</taxon>
    </lineage>
</organism>
<evidence type="ECO:0000313" key="1">
    <source>
        <dbReference type="EMBL" id="OMP12877.1"/>
    </source>
</evidence>
<comment type="caution">
    <text evidence="1">The sequence shown here is derived from an EMBL/GenBank/DDBJ whole genome shotgun (WGS) entry which is preliminary data.</text>
</comment>
<name>A0A1R3L0N9_9ROSI</name>
<reference evidence="2" key="1">
    <citation type="submission" date="2013-09" db="EMBL/GenBank/DDBJ databases">
        <title>Corchorus olitorius genome sequencing.</title>
        <authorList>
            <person name="Alam M."/>
            <person name="Haque M.S."/>
            <person name="Islam M.S."/>
            <person name="Emdad E.M."/>
            <person name="Islam M.M."/>
            <person name="Ahmed B."/>
            <person name="Halim A."/>
            <person name="Hossen Q.M.M."/>
            <person name="Hossain M.Z."/>
            <person name="Ahmed R."/>
            <person name="Khan M.M."/>
            <person name="Islam R."/>
            <person name="Rashid M.M."/>
            <person name="Khan S.A."/>
            <person name="Rahman M.S."/>
            <person name="Alam M."/>
            <person name="Yahiya A.S."/>
            <person name="Khan M.S."/>
            <person name="Azam M.S."/>
            <person name="Haque T."/>
            <person name="Lashkar M.Z.H."/>
            <person name="Akhand A.I."/>
            <person name="Morshed G."/>
            <person name="Roy S."/>
            <person name="Uddin K.S."/>
            <person name="Rabeya T."/>
            <person name="Hossain A.S."/>
            <person name="Chowdhury A."/>
            <person name="Snigdha A.R."/>
            <person name="Mortoza M.S."/>
            <person name="Matin S.A."/>
            <person name="Hoque S.M.E."/>
            <person name="Islam M.K."/>
            <person name="Roy D.K."/>
            <person name="Haider R."/>
            <person name="Moosa M.M."/>
            <person name="Elias S.M."/>
            <person name="Hasan A.M."/>
            <person name="Jahan S."/>
            <person name="Shafiuddin M."/>
            <person name="Mahmood N."/>
            <person name="Shommy N.S."/>
        </authorList>
    </citation>
    <scope>NUCLEOTIDE SEQUENCE [LARGE SCALE GENOMIC DNA]</scope>
    <source>
        <strain evidence="2">cv. O-4</strain>
    </source>
</reference>
<proteinExistence type="predicted"/>
<keyword evidence="2" id="KW-1185">Reference proteome</keyword>
<protein>
    <submittedName>
        <fullName evidence="1">Uncharacterized protein</fullName>
    </submittedName>
</protein>
<dbReference type="AlphaFoldDB" id="A0A1R3L0N9"/>
<sequence>MGQLLAAGRADPVIPGMGAEPLHLAGDAAVDVRGREHGPALTEGQSRRPHAGRSLVVPRQGAGAGDHRHQGVAVVRLGDFAGGNVRLHQPFDRQVAAPIGIVFPDIAHDIGDLEGDAEVAGAVERIVVLGRDAHDGGHHYPHRPGDMVAVAQHVRLGARAPVGGVEGEAGQYVVHHGGGQRHFAHELAERVESGRAGTFARHGQFGQGADRRQSVFGGEPGAEAYRADGVAMVLLVGDVVAGAAPGIEQPDPLARFAVEQAAGGGEALRSLAD</sequence>
<gene>
    <name evidence="1" type="ORF">COLO4_02645</name>
</gene>
<dbReference type="EMBL" id="AWUE01005742">
    <property type="protein sequence ID" value="OMP12877.1"/>
    <property type="molecule type" value="Genomic_DNA"/>
</dbReference>
<accession>A0A1R3L0N9</accession>
<evidence type="ECO:0000313" key="2">
    <source>
        <dbReference type="Proteomes" id="UP000187203"/>
    </source>
</evidence>
<dbReference type="Proteomes" id="UP000187203">
    <property type="component" value="Unassembled WGS sequence"/>
</dbReference>